<protein>
    <recommendedName>
        <fullName evidence="3">DUF1848 domain-containing protein</fullName>
    </recommendedName>
</protein>
<accession>A0A1C7ID11</accession>
<evidence type="ECO:0000313" key="1">
    <source>
        <dbReference type="EMBL" id="ANU76723.1"/>
    </source>
</evidence>
<proteinExistence type="predicted"/>
<sequence length="319" mass="36028">MILSVSRRTDVPAYYSDWFFERIEAGYACVRNPISHHQVSRISLAPEVVDCIVFWTKNPAPMLERISLLKEYMYYFQFTLTGYGKDVEPGLPDKKQVLIPAFRTLAGSLGAERVIWRYDPIFFSERYTAAYHLRAFTQIADALEGYTKRVVISFLDFYPKIRKNLEKLGCEPFEEESLCALAGLLAQTAKSHGMEIVTCAEKADLQKYGTAHGSCIDKELIQRLCGCGLEAGKDKNQRSQCGCMESIDIGAYDTCPHGCLYCYANQSGAAVAGGRKKHRVDSPILCSEILPEDRVTERKVKSLKRLQESLESYFSWDGT</sequence>
<dbReference type="Pfam" id="PF08902">
    <property type="entry name" value="DUF1848"/>
    <property type="match status" value="1"/>
</dbReference>
<name>A0A1C7ID11_9FIRM</name>
<organism evidence="1 2">
    <name type="scientific">Blautia pseudococcoides</name>
    <dbReference type="NCBI Taxonomy" id="1796616"/>
    <lineage>
        <taxon>Bacteria</taxon>
        <taxon>Bacillati</taxon>
        <taxon>Bacillota</taxon>
        <taxon>Clostridia</taxon>
        <taxon>Lachnospirales</taxon>
        <taxon>Lachnospiraceae</taxon>
        <taxon>Blautia</taxon>
    </lineage>
</organism>
<dbReference type="EMBL" id="CP015405">
    <property type="protein sequence ID" value="ANU76723.1"/>
    <property type="molecule type" value="Genomic_DNA"/>
</dbReference>
<gene>
    <name evidence="1" type="ORF">A4V09_13695</name>
</gene>
<evidence type="ECO:0008006" key="3">
    <source>
        <dbReference type="Google" id="ProtNLM"/>
    </source>
</evidence>
<dbReference type="OrthoDB" id="9771212at2"/>
<dbReference type="RefSeq" id="WP_065542881.1">
    <property type="nucleotide sequence ID" value="NZ_CP015405.2"/>
</dbReference>
<dbReference type="KEGG" id="byl:A4V09_13695"/>
<dbReference type="AlphaFoldDB" id="A0A1C7ID11"/>
<dbReference type="InterPro" id="IPR014998">
    <property type="entry name" value="DUF1848"/>
</dbReference>
<dbReference type="Proteomes" id="UP000092574">
    <property type="component" value="Chromosome"/>
</dbReference>
<reference evidence="1" key="1">
    <citation type="submission" date="2017-04" db="EMBL/GenBank/DDBJ databases">
        <title>Complete Genome Sequences of Twelve Strains of a Stable Defined Moderately Diverse Mouse Microbiota 2 (sDMDMm2).</title>
        <authorList>
            <person name="Uchimura Y."/>
            <person name="Wyss M."/>
            <person name="Brugiroux S."/>
            <person name="Limenitakis J.P."/>
            <person name="Stecher B."/>
            <person name="McCoy K.D."/>
            <person name="Macpherson A.J."/>
        </authorList>
    </citation>
    <scope>NUCLEOTIDE SEQUENCE</scope>
    <source>
        <strain evidence="1">YL58</strain>
    </source>
</reference>
<evidence type="ECO:0000313" key="2">
    <source>
        <dbReference type="Proteomes" id="UP000092574"/>
    </source>
</evidence>
<keyword evidence="2" id="KW-1185">Reference proteome</keyword>